<feature type="compositionally biased region" description="Acidic residues" evidence="1">
    <location>
        <begin position="117"/>
        <end position="141"/>
    </location>
</feature>
<organism evidence="2 3">
    <name type="scientific">Trifolium medium</name>
    <dbReference type="NCBI Taxonomy" id="97028"/>
    <lineage>
        <taxon>Eukaryota</taxon>
        <taxon>Viridiplantae</taxon>
        <taxon>Streptophyta</taxon>
        <taxon>Embryophyta</taxon>
        <taxon>Tracheophyta</taxon>
        <taxon>Spermatophyta</taxon>
        <taxon>Magnoliopsida</taxon>
        <taxon>eudicotyledons</taxon>
        <taxon>Gunneridae</taxon>
        <taxon>Pentapetalae</taxon>
        <taxon>rosids</taxon>
        <taxon>fabids</taxon>
        <taxon>Fabales</taxon>
        <taxon>Fabaceae</taxon>
        <taxon>Papilionoideae</taxon>
        <taxon>50 kb inversion clade</taxon>
        <taxon>NPAAA clade</taxon>
        <taxon>Hologalegina</taxon>
        <taxon>IRL clade</taxon>
        <taxon>Trifolieae</taxon>
        <taxon>Trifolium</taxon>
    </lineage>
</organism>
<dbReference type="Gene3D" id="2.40.70.10">
    <property type="entry name" value="Acid Proteases"/>
    <property type="match status" value="1"/>
</dbReference>
<name>A0A392LX89_9FABA</name>
<feature type="region of interest" description="Disordered" evidence="1">
    <location>
        <begin position="104"/>
        <end position="144"/>
    </location>
</feature>
<evidence type="ECO:0000313" key="3">
    <source>
        <dbReference type="Proteomes" id="UP000265520"/>
    </source>
</evidence>
<keyword evidence="3" id="KW-1185">Reference proteome</keyword>
<reference evidence="2 3" key="1">
    <citation type="journal article" date="2018" name="Front. Plant Sci.">
        <title>Red Clover (Trifolium pratense) and Zigzag Clover (T. medium) - A Picture of Genomic Similarities and Differences.</title>
        <authorList>
            <person name="Dluhosova J."/>
            <person name="Istvanek J."/>
            <person name="Nedelnik J."/>
            <person name="Repkova J."/>
        </authorList>
    </citation>
    <scope>NUCLEOTIDE SEQUENCE [LARGE SCALE GENOMIC DNA]</scope>
    <source>
        <strain evidence="3">cv. 10/8</strain>
        <tissue evidence="2">Leaf</tissue>
    </source>
</reference>
<protein>
    <recommendedName>
        <fullName evidence="4">Reverse transcriptase domain-containing protein</fullName>
    </recommendedName>
</protein>
<comment type="caution">
    <text evidence="2">The sequence shown here is derived from an EMBL/GenBank/DDBJ whole genome shotgun (WGS) entry which is preliminary data.</text>
</comment>
<dbReference type="EMBL" id="LXQA010000200">
    <property type="protein sequence ID" value="MCH79573.1"/>
    <property type="molecule type" value="Genomic_DNA"/>
</dbReference>
<dbReference type="PANTHER" id="PTHR33067:SF9">
    <property type="entry name" value="RNA-DIRECTED DNA POLYMERASE"/>
    <property type="match status" value="1"/>
</dbReference>
<sequence>MGKIMISNKMELLLANKSIINAQGIIEDVLVQVEDLTFPVDFIIIDIDLADERDIILGRSFLATSKACIDIKKGELKIEMNEEVRTFKVYGKTTSRCYKVDIREKDLEDAPPTPSPEIEEEIDEEELSELEELSESEDYTPDELLGREMDELDCRLHNMKEYDVRTLKACREQGKEWIERLTIEINSRGPAAKSSQEEKERLWHSKVFDL</sequence>
<dbReference type="AlphaFoldDB" id="A0A392LX89"/>
<evidence type="ECO:0008006" key="4">
    <source>
        <dbReference type="Google" id="ProtNLM"/>
    </source>
</evidence>
<gene>
    <name evidence="2" type="ORF">A2U01_0000325</name>
</gene>
<evidence type="ECO:0000256" key="1">
    <source>
        <dbReference type="SAM" id="MobiDB-lite"/>
    </source>
</evidence>
<dbReference type="Proteomes" id="UP000265520">
    <property type="component" value="Unassembled WGS sequence"/>
</dbReference>
<proteinExistence type="predicted"/>
<evidence type="ECO:0000313" key="2">
    <source>
        <dbReference type="EMBL" id="MCH79573.1"/>
    </source>
</evidence>
<dbReference type="PANTHER" id="PTHR33067">
    <property type="entry name" value="RNA-DIRECTED DNA POLYMERASE-RELATED"/>
    <property type="match status" value="1"/>
</dbReference>
<accession>A0A392LX89</accession>
<dbReference type="InterPro" id="IPR021109">
    <property type="entry name" value="Peptidase_aspartic_dom_sf"/>
</dbReference>